<evidence type="ECO:0000259" key="7">
    <source>
        <dbReference type="PROSITE" id="PS50110"/>
    </source>
</evidence>
<comment type="caution">
    <text evidence="8">The sequence shown here is derived from an EMBL/GenBank/DDBJ whole genome shotgun (WGS) entry which is preliminary data.</text>
</comment>
<evidence type="ECO:0000313" key="9">
    <source>
        <dbReference type="Proteomes" id="UP000324351"/>
    </source>
</evidence>
<dbReference type="PRINTS" id="PR00038">
    <property type="entry name" value="HTHLUXR"/>
</dbReference>
<dbReference type="InterPro" id="IPR036388">
    <property type="entry name" value="WH-like_DNA-bd_sf"/>
</dbReference>
<dbReference type="Pfam" id="PF00196">
    <property type="entry name" value="GerE"/>
    <property type="match status" value="1"/>
</dbReference>
<dbReference type="PANTHER" id="PTHR43214:SF24">
    <property type="entry name" value="TRANSCRIPTIONAL REGULATORY PROTEIN NARL-RELATED"/>
    <property type="match status" value="1"/>
</dbReference>
<feature type="domain" description="Response regulatory" evidence="7">
    <location>
        <begin position="122"/>
        <end position="242"/>
    </location>
</feature>
<dbReference type="SUPFAM" id="SSF52172">
    <property type="entry name" value="CheY-like"/>
    <property type="match status" value="2"/>
</dbReference>
<dbReference type="Gene3D" id="1.10.10.10">
    <property type="entry name" value="Winged helix-like DNA-binding domain superfamily/Winged helix DNA-binding domain"/>
    <property type="match status" value="1"/>
</dbReference>
<evidence type="ECO:0000256" key="2">
    <source>
        <dbReference type="ARBA" id="ARBA00023015"/>
    </source>
</evidence>
<reference evidence="8 9" key="1">
    <citation type="submission" date="2019-09" db="EMBL/GenBank/DDBJ databases">
        <title>Nocardioides panacisoli sp. nov., isolated from the soil of a ginseng field.</title>
        <authorList>
            <person name="Cho C."/>
        </authorList>
    </citation>
    <scope>NUCLEOTIDE SEQUENCE [LARGE SCALE GENOMIC DNA]</scope>
    <source>
        <strain evidence="8 9">BN140041</strain>
    </source>
</reference>
<dbReference type="Pfam" id="PF00072">
    <property type="entry name" value="Response_reg"/>
    <property type="match status" value="2"/>
</dbReference>
<gene>
    <name evidence="8" type="ORF">F0U47_03720</name>
</gene>
<proteinExistence type="predicted"/>
<dbReference type="PROSITE" id="PS00622">
    <property type="entry name" value="HTH_LUXR_1"/>
    <property type="match status" value="1"/>
</dbReference>
<dbReference type="SMART" id="SM00448">
    <property type="entry name" value="REC"/>
    <property type="match status" value="2"/>
</dbReference>
<feature type="domain" description="HTH luxR-type" evidence="6">
    <location>
        <begin position="262"/>
        <end position="333"/>
    </location>
</feature>
<dbReference type="CDD" id="cd06170">
    <property type="entry name" value="LuxR_C_like"/>
    <property type="match status" value="1"/>
</dbReference>
<evidence type="ECO:0000313" key="8">
    <source>
        <dbReference type="EMBL" id="KAA1429306.1"/>
    </source>
</evidence>
<feature type="modified residue" description="4-aspartylphosphate" evidence="5">
    <location>
        <position position="52"/>
    </location>
</feature>
<dbReference type="Proteomes" id="UP000324351">
    <property type="component" value="Unassembled WGS sequence"/>
</dbReference>
<evidence type="ECO:0000256" key="4">
    <source>
        <dbReference type="ARBA" id="ARBA00023163"/>
    </source>
</evidence>
<dbReference type="GO" id="GO:0006355">
    <property type="term" value="P:regulation of DNA-templated transcription"/>
    <property type="evidence" value="ECO:0007669"/>
    <property type="project" value="InterPro"/>
</dbReference>
<dbReference type="SMART" id="SM00421">
    <property type="entry name" value="HTH_LUXR"/>
    <property type="match status" value="1"/>
</dbReference>
<evidence type="ECO:0000256" key="1">
    <source>
        <dbReference type="ARBA" id="ARBA00022553"/>
    </source>
</evidence>
<evidence type="ECO:0000259" key="6">
    <source>
        <dbReference type="PROSITE" id="PS50043"/>
    </source>
</evidence>
<dbReference type="InterPro" id="IPR058245">
    <property type="entry name" value="NreC/VraR/RcsB-like_REC"/>
</dbReference>
<dbReference type="GO" id="GO:0003677">
    <property type="term" value="F:DNA binding"/>
    <property type="evidence" value="ECO:0007669"/>
    <property type="project" value="UniProtKB-KW"/>
</dbReference>
<feature type="modified residue" description="4-aspartylphosphate" evidence="5">
    <location>
        <position position="172"/>
    </location>
</feature>
<dbReference type="InterPro" id="IPR000792">
    <property type="entry name" value="Tscrpt_reg_LuxR_C"/>
</dbReference>
<dbReference type="EMBL" id="VUJW01000001">
    <property type="protein sequence ID" value="KAA1429306.1"/>
    <property type="molecule type" value="Genomic_DNA"/>
</dbReference>
<dbReference type="PROSITE" id="PS50110">
    <property type="entry name" value="RESPONSE_REGULATORY"/>
    <property type="match status" value="2"/>
</dbReference>
<keyword evidence="2" id="KW-0805">Transcription regulation</keyword>
<dbReference type="PROSITE" id="PS50043">
    <property type="entry name" value="HTH_LUXR_2"/>
    <property type="match status" value="1"/>
</dbReference>
<protein>
    <submittedName>
        <fullName evidence="8">Response regulator</fullName>
    </submittedName>
</protein>
<dbReference type="InterPro" id="IPR011006">
    <property type="entry name" value="CheY-like_superfamily"/>
</dbReference>
<accession>A0A5B1MA35</accession>
<dbReference type="Gene3D" id="3.40.50.2300">
    <property type="match status" value="2"/>
</dbReference>
<dbReference type="InterPro" id="IPR039420">
    <property type="entry name" value="WalR-like"/>
</dbReference>
<keyword evidence="9" id="KW-1185">Reference proteome</keyword>
<dbReference type="InterPro" id="IPR001789">
    <property type="entry name" value="Sig_transdc_resp-reg_receiver"/>
</dbReference>
<organism evidence="8 9">
    <name type="scientific">Nocardioides antri</name>
    <dbReference type="NCBI Taxonomy" id="2607659"/>
    <lineage>
        <taxon>Bacteria</taxon>
        <taxon>Bacillati</taxon>
        <taxon>Actinomycetota</taxon>
        <taxon>Actinomycetes</taxon>
        <taxon>Propionibacteriales</taxon>
        <taxon>Nocardioidaceae</taxon>
        <taxon>Nocardioides</taxon>
    </lineage>
</organism>
<name>A0A5B1MA35_9ACTN</name>
<keyword evidence="4" id="KW-0804">Transcription</keyword>
<dbReference type="RefSeq" id="WP_149748928.1">
    <property type="nucleotide sequence ID" value="NZ_VUJW01000001.1"/>
</dbReference>
<feature type="domain" description="Response regulatory" evidence="7">
    <location>
        <begin position="2"/>
        <end position="118"/>
    </location>
</feature>
<keyword evidence="1 5" id="KW-0597">Phosphoprotein</keyword>
<dbReference type="PANTHER" id="PTHR43214">
    <property type="entry name" value="TWO-COMPONENT RESPONSE REGULATOR"/>
    <property type="match status" value="1"/>
</dbReference>
<evidence type="ECO:0000256" key="3">
    <source>
        <dbReference type="ARBA" id="ARBA00023125"/>
    </source>
</evidence>
<dbReference type="AlphaFoldDB" id="A0A5B1MA35"/>
<sequence length="339" mass="36452">MSVLIVDDHPAFREYLRSVLEDDGFDVVGDVPDAEQAVATAAAVHPDLVLLDIHLGDGPDGFEVARRLADLPAPPGVIITSSRSRSAYDDRIATAPVLGFVPKDELTTTAIRELARLRRTIRVAIAEDSVLFREGIVRVLGDLGFIVVGQVSDGDELLDLLETQQPDVVIVDIRMPPSFTSEGVSTASAIAERFPDVGVMVLSHYLTPDFALRLLQDQPSHRGYLLKDRVGDLPSFAAALTRVANGGLAVDPQVVTVLMHGATDPLSSLTEREHDVLQLMAAGLSNDGIATELVVSPRTVEAHVGRILDKLGIERCTGQNPRVGAVLRFLDQSRAALPD</sequence>
<dbReference type="CDD" id="cd17535">
    <property type="entry name" value="REC_NarL-like"/>
    <property type="match status" value="2"/>
</dbReference>
<reference evidence="8 9" key="2">
    <citation type="submission" date="2019-09" db="EMBL/GenBank/DDBJ databases">
        <authorList>
            <person name="Jin C."/>
        </authorList>
    </citation>
    <scope>NUCLEOTIDE SEQUENCE [LARGE SCALE GENOMIC DNA]</scope>
    <source>
        <strain evidence="8 9">BN140041</strain>
    </source>
</reference>
<dbReference type="GO" id="GO:0000160">
    <property type="term" value="P:phosphorelay signal transduction system"/>
    <property type="evidence" value="ECO:0007669"/>
    <property type="project" value="InterPro"/>
</dbReference>
<evidence type="ECO:0000256" key="5">
    <source>
        <dbReference type="PROSITE-ProRule" id="PRU00169"/>
    </source>
</evidence>
<keyword evidence="3" id="KW-0238">DNA-binding</keyword>